<keyword evidence="4" id="KW-1185">Reference proteome</keyword>
<feature type="region of interest" description="Disordered" evidence="1">
    <location>
        <begin position="1"/>
        <end position="53"/>
    </location>
</feature>
<evidence type="ECO:0000313" key="4">
    <source>
        <dbReference type="Proteomes" id="UP000799441"/>
    </source>
</evidence>
<dbReference type="Pfam" id="PF07716">
    <property type="entry name" value="bZIP_2"/>
    <property type="match status" value="1"/>
</dbReference>
<dbReference type="EMBL" id="MU003840">
    <property type="protein sequence ID" value="KAF2717620.1"/>
    <property type="molecule type" value="Genomic_DNA"/>
</dbReference>
<evidence type="ECO:0000259" key="2">
    <source>
        <dbReference type="PROSITE" id="PS00036"/>
    </source>
</evidence>
<feature type="region of interest" description="Disordered" evidence="1">
    <location>
        <begin position="92"/>
        <end position="127"/>
    </location>
</feature>
<feature type="compositionally biased region" description="Pro residues" evidence="1">
    <location>
        <begin position="231"/>
        <end position="240"/>
    </location>
</feature>
<reference evidence="3" key="1">
    <citation type="journal article" date="2020" name="Stud. Mycol.">
        <title>101 Dothideomycetes genomes: a test case for predicting lifestyles and emergence of pathogens.</title>
        <authorList>
            <person name="Haridas S."/>
            <person name="Albert R."/>
            <person name="Binder M."/>
            <person name="Bloem J."/>
            <person name="Labutti K."/>
            <person name="Salamov A."/>
            <person name="Andreopoulos B."/>
            <person name="Baker S."/>
            <person name="Barry K."/>
            <person name="Bills G."/>
            <person name="Bluhm B."/>
            <person name="Cannon C."/>
            <person name="Castanera R."/>
            <person name="Culley D."/>
            <person name="Daum C."/>
            <person name="Ezra D."/>
            <person name="Gonzalez J."/>
            <person name="Henrissat B."/>
            <person name="Kuo A."/>
            <person name="Liang C."/>
            <person name="Lipzen A."/>
            <person name="Lutzoni F."/>
            <person name="Magnuson J."/>
            <person name="Mondo S."/>
            <person name="Nolan M."/>
            <person name="Ohm R."/>
            <person name="Pangilinan J."/>
            <person name="Park H.-J."/>
            <person name="Ramirez L."/>
            <person name="Alfaro M."/>
            <person name="Sun H."/>
            <person name="Tritt A."/>
            <person name="Yoshinaga Y."/>
            <person name="Zwiers L.-H."/>
            <person name="Turgeon B."/>
            <person name="Goodwin S."/>
            <person name="Spatafora J."/>
            <person name="Crous P."/>
            <person name="Grigoriev I."/>
        </authorList>
    </citation>
    <scope>NUCLEOTIDE SEQUENCE</scope>
    <source>
        <strain evidence="3">CBS 116435</strain>
    </source>
</reference>
<feature type="compositionally biased region" description="Basic and acidic residues" evidence="1">
    <location>
        <begin position="206"/>
        <end position="219"/>
    </location>
</feature>
<evidence type="ECO:0000256" key="1">
    <source>
        <dbReference type="SAM" id="MobiDB-lite"/>
    </source>
</evidence>
<dbReference type="CDD" id="cd14705">
    <property type="entry name" value="bZIP_Zip1"/>
    <property type="match status" value="1"/>
</dbReference>
<dbReference type="AlphaFoldDB" id="A0A9P4Q176"/>
<protein>
    <recommendedName>
        <fullName evidence="2">BZIP domain-containing protein</fullName>
    </recommendedName>
</protein>
<gene>
    <name evidence="3" type="ORF">K431DRAFT_205496</name>
</gene>
<dbReference type="OrthoDB" id="2247093at2759"/>
<feature type="non-terminal residue" evidence="3">
    <location>
        <position position="266"/>
    </location>
</feature>
<evidence type="ECO:0000313" key="3">
    <source>
        <dbReference type="EMBL" id="KAF2717620.1"/>
    </source>
</evidence>
<dbReference type="Gene3D" id="1.20.5.170">
    <property type="match status" value="1"/>
</dbReference>
<dbReference type="InterPro" id="IPR046347">
    <property type="entry name" value="bZIP_sf"/>
</dbReference>
<dbReference type="GO" id="GO:0003700">
    <property type="term" value="F:DNA-binding transcription factor activity"/>
    <property type="evidence" value="ECO:0007669"/>
    <property type="project" value="InterPro"/>
</dbReference>
<comment type="caution">
    <text evidence="3">The sequence shown here is derived from an EMBL/GenBank/DDBJ whole genome shotgun (WGS) entry which is preliminary data.</text>
</comment>
<feature type="non-terminal residue" evidence="3">
    <location>
        <position position="1"/>
    </location>
</feature>
<feature type="domain" description="BZIP" evidence="2">
    <location>
        <begin position="101"/>
        <end position="115"/>
    </location>
</feature>
<proteinExistence type="predicted"/>
<accession>A0A9P4Q176</accession>
<feature type="region of interest" description="Disordered" evidence="1">
    <location>
        <begin position="159"/>
        <end position="266"/>
    </location>
</feature>
<feature type="compositionally biased region" description="Low complexity" evidence="1">
    <location>
        <begin position="172"/>
        <end position="191"/>
    </location>
</feature>
<dbReference type="PROSITE" id="PS00036">
    <property type="entry name" value="BZIP_BASIC"/>
    <property type="match status" value="1"/>
</dbReference>
<dbReference type="Proteomes" id="UP000799441">
    <property type="component" value="Unassembled WGS sequence"/>
</dbReference>
<organism evidence="3 4">
    <name type="scientific">Polychaeton citri CBS 116435</name>
    <dbReference type="NCBI Taxonomy" id="1314669"/>
    <lineage>
        <taxon>Eukaryota</taxon>
        <taxon>Fungi</taxon>
        <taxon>Dikarya</taxon>
        <taxon>Ascomycota</taxon>
        <taxon>Pezizomycotina</taxon>
        <taxon>Dothideomycetes</taxon>
        <taxon>Dothideomycetidae</taxon>
        <taxon>Capnodiales</taxon>
        <taxon>Capnodiaceae</taxon>
        <taxon>Polychaeton</taxon>
    </lineage>
</organism>
<name>A0A9P4Q176_9PEZI</name>
<dbReference type="InterPro" id="IPR004827">
    <property type="entry name" value="bZIP"/>
</dbReference>
<dbReference type="SUPFAM" id="SSF57959">
    <property type="entry name" value="Leucine zipper domain"/>
    <property type="match status" value="1"/>
</dbReference>
<feature type="compositionally biased region" description="Low complexity" evidence="1">
    <location>
        <begin position="1"/>
        <end position="17"/>
    </location>
</feature>
<sequence length="266" mass="28921">SASPTTSYSSYSQTSPPSRHPLSYPTSSAGYPSNADPRSYEPTSAGYHGYSSGAERLRPASIPITSSSGPNSYQLMTYETSSGAIQLPVDMHAASRAADEKRRRNAGASARFRQRRKEKEKEASTTISRLEQQIKDIGEEAEYYKRERDYLAGVVLQVPGGERHFPRPPSPASRRAGGSASSGRGAVAGPSNYRTAHRQQQPQQQEDDRARSPDEDGNSRARRRTTSAMSLPPPPPPQPAPSTQMPVQQQGGPSIQHGPPYVPQPY</sequence>